<protein>
    <submittedName>
        <fullName evidence="1">Uncharacterized protein</fullName>
    </submittedName>
</protein>
<feature type="non-terminal residue" evidence="1">
    <location>
        <position position="97"/>
    </location>
</feature>
<name>A0ACC1HM42_9FUNG</name>
<comment type="caution">
    <text evidence="1">The sequence shown here is derived from an EMBL/GenBank/DDBJ whole genome shotgun (WGS) entry which is preliminary data.</text>
</comment>
<evidence type="ECO:0000313" key="1">
    <source>
        <dbReference type="EMBL" id="KAJ1676347.1"/>
    </source>
</evidence>
<keyword evidence="2" id="KW-1185">Reference proteome</keyword>
<sequence>MHSAGVVRDIVHSVNISTPPTHTDTRYILNPCRPIQEDSSVPAVDRCGDDSWVCRKLTNYKEGSEPRVIEVGTVAGGSKNMEPQFVATTQSGSSERP</sequence>
<accession>A0ACC1HM42</accession>
<proteinExistence type="predicted"/>
<evidence type="ECO:0000313" key="2">
    <source>
        <dbReference type="Proteomes" id="UP001145114"/>
    </source>
</evidence>
<organism evidence="1 2">
    <name type="scientific">Spiromyces aspiralis</name>
    <dbReference type="NCBI Taxonomy" id="68401"/>
    <lineage>
        <taxon>Eukaryota</taxon>
        <taxon>Fungi</taxon>
        <taxon>Fungi incertae sedis</taxon>
        <taxon>Zoopagomycota</taxon>
        <taxon>Kickxellomycotina</taxon>
        <taxon>Kickxellomycetes</taxon>
        <taxon>Kickxellales</taxon>
        <taxon>Kickxellaceae</taxon>
        <taxon>Spiromyces</taxon>
    </lineage>
</organism>
<gene>
    <name evidence="1" type="ORF">EV182_008375</name>
</gene>
<dbReference type="Proteomes" id="UP001145114">
    <property type="component" value="Unassembled WGS sequence"/>
</dbReference>
<dbReference type="EMBL" id="JAMZIH010004270">
    <property type="protein sequence ID" value="KAJ1676347.1"/>
    <property type="molecule type" value="Genomic_DNA"/>
</dbReference>
<reference evidence="1" key="1">
    <citation type="submission" date="2022-06" db="EMBL/GenBank/DDBJ databases">
        <title>Phylogenomic reconstructions and comparative analyses of Kickxellomycotina fungi.</title>
        <authorList>
            <person name="Reynolds N.K."/>
            <person name="Stajich J.E."/>
            <person name="Barry K."/>
            <person name="Grigoriev I.V."/>
            <person name="Crous P."/>
            <person name="Smith M.E."/>
        </authorList>
    </citation>
    <scope>NUCLEOTIDE SEQUENCE</scope>
    <source>
        <strain evidence="1">RSA 2271</strain>
    </source>
</reference>